<comment type="subcellular location">
    <subcellularLocation>
        <location evidence="6">Endoplasmic reticulum membrane</location>
    </subcellularLocation>
    <subcellularLocation>
        <location evidence="2">Microsome membrane</location>
        <topology evidence="2">Single-pass membrane protein</topology>
    </subcellularLocation>
</comment>
<evidence type="ECO:0000256" key="3">
    <source>
        <dbReference type="ARBA" id="ARBA00010088"/>
    </source>
</evidence>
<evidence type="ECO:0000256" key="8">
    <source>
        <dbReference type="SAM" id="SignalP"/>
    </source>
</evidence>
<dbReference type="AlphaFoldDB" id="A0A2W1B693"/>
<evidence type="ECO:0000256" key="5">
    <source>
        <dbReference type="ARBA" id="ARBA00022801"/>
    </source>
</evidence>
<comment type="catalytic activity">
    <reaction evidence="6">
        <text>cis-stilbene oxide + H2O = (1R,2R)-hydrobenzoin</text>
        <dbReference type="Rhea" id="RHEA:23900"/>
        <dbReference type="ChEBI" id="CHEBI:15377"/>
        <dbReference type="ChEBI" id="CHEBI:50004"/>
        <dbReference type="ChEBI" id="CHEBI:50014"/>
        <dbReference type="EC" id="3.3.2.9"/>
    </reaction>
</comment>
<keyword evidence="12" id="KW-1185">Reference proteome</keyword>
<comment type="function">
    <text evidence="6">Catalyzes juvenile hormone hydrolysis.</text>
</comment>
<evidence type="ECO:0000256" key="6">
    <source>
        <dbReference type="PIRNR" id="PIRNR001112"/>
    </source>
</evidence>
<comment type="catalytic activity">
    <reaction evidence="1 6">
        <text>1-(4-methoxyphenyl)-N-methyl-N-[(3-methyloxetan-3-yl)methyl]methanamine + H2O = 2-{[(4-methoxybenzyl)(methyl)amino]methyl}-2-methylpropane-1,3-diol</text>
        <dbReference type="Rhea" id="RHEA:55764"/>
        <dbReference type="ChEBI" id="CHEBI:15377"/>
        <dbReference type="ChEBI" id="CHEBI:139161"/>
        <dbReference type="ChEBI" id="CHEBI:139164"/>
        <dbReference type="EC" id="3.3.2.9"/>
    </reaction>
</comment>
<evidence type="ECO:0000313" key="11">
    <source>
        <dbReference type="EMBL" id="PZC71622.1"/>
    </source>
</evidence>
<evidence type="ECO:0000313" key="10">
    <source>
        <dbReference type="EMBL" id="PZC70943.1"/>
    </source>
</evidence>
<dbReference type="GO" id="GO:0005789">
    <property type="term" value="C:endoplasmic reticulum membrane"/>
    <property type="evidence" value="ECO:0007669"/>
    <property type="project" value="UniProtKB-SubCell"/>
</dbReference>
<dbReference type="EC" id="3.3.2.9" evidence="6"/>
<dbReference type="InterPro" id="IPR010497">
    <property type="entry name" value="Epoxide_hydro_N"/>
</dbReference>
<feature type="active site" description="Proton donor" evidence="7">
    <location>
        <position position="364"/>
    </location>
</feature>
<dbReference type="Pfam" id="PF06441">
    <property type="entry name" value="EHN"/>
    <property type="match status" value="1"/>
</dbReference>
<keyword evidence="6" id="KW-0472">Membrane</keyword>
<dbReference type="Gene3D" id="3.40.50.1820">
    <property type="entry name" value="alpha/beta hydrolase"/>
    <property type="match status" value="1"/>
</dbReference>
<dbReference type="InterPro" id="IPR000639">
    <property type="entry name" value="Epox_hydrolase-like"/>
</dbReference>
<dbReference type="PANTHER" id="PTHR21661">
    <property type="entry name" value="EPOXIDE HYDROLASE 1-RELATED"/>
    <property type="match status" value="1"/>
</dbReference>
<keyword evidence="4 6" id="KW-0058">Aromatic hydrocarbons catabolism</keyword>
<dbReference type="PRINTS" id="PR00412">
    <property type="entry name" value="EPOXHYDRLASE"/>
</dbReference>
<comment type="similarity">
    <text evidence="3 6">Belongs to the peptidase S33 family.</text>
</comment>
<evidence type="ECO:0000256" key="1">
    <source>
        <dbReference type="ARBA" id="ARBA00000221"/>
    </source>
</evidence>
<evidence type="ECO:0000313" key="12">
    <source>
        <dbReference type="Proteomes" id="UP000249218"/>
    </source>
</evidence>
<dbReference type="Proteomes" id="UP000249218">
    <property type="component" value="Unassembled WGS sequence"/>
</dbReference>
<feature type="signal peptide" evidence="8">
    <location>
        <begin position="1"/>
        <end position="20"/>
    </location>
</feature>
<sequence length="455" mass="50958">MASFQKVFAIFVIISGSCYAEDLVSYDEWWGPEGSSPENDTSIRPFTVQFDENIITDLKYRLNHHRNFTSPLNDSAFTYGFNSDSLQSWLTYWSDTYNFTERETYLNQFPQYKTNVQGLDIHFIRVTPEVPSGVEVVPLLLLHGWPGSVREFFKAIPLLTAVDDDRDFAVEVIAPSLPGFGFSDPATRPGLGSSEMAVILRNFMFRLGYSKFYVQGGDWGAYIATDMCTLFPQEVIGFHTNLALSLSPVSLGVWALGSILPSAVVDSSVQDRMYPLLNIVEGLLRELGYLHLQTTKPDTVGIAMSASPAGLLAYILQLFSMATTRDNNNKADGGLTDTFSREELLDNLMIYWMTNSFTTSARLYSETFNIRNVKMGIYAMPTSVPMWSVHAKNELVYQSPTVLKFKFTNHIHATILDEFGHFLALQAPGVFAEDVLKAITAFRNCSINNICVHAS</sequence>
<keyword evidence="5 6" id="KW-0378">Hydrolase</keyword>
<gene>
    <name evidence="11" type="primary">HaOG212879</name>
    <name evidence="10" type="synonym">HaOG214592</name>
    <name evidence="11" type="ORF">B5X24_HaOG212879</name>
    <name evidence="10" type="ORF">B5X24_HaOG214592</name>
</gene>
<reference evidence="11" key="2">
    <citation type="submission" date="2017-05" db="EMBL/GenBank/DDBJ databases">
        <authorList>
            <person name="Song R."/>
            <person name="Chenine A.L."/>
            <person name="Ruprecht R.M."/>
        </authorList>
    </citation>
    <scope>NUCLEOTIDE SEQUENCE</scope>
    <source>
        <strain evidence="11">Harm_GR_Male_#8</strain>
        <tissue evidence="11">Whole organism</tissue>
    </source>
</reference>
<dbReference type="SUPFAM" id="SSF53474">
    <property type="entry name" value="alpha/beta-Hydrolases"/>
    <property type="match status" value="1"/>
</dbReference>
<keyword evidence="6" id="KW-0256">Endoplasmic reticulum</keyword>
<dbReference type="InterPro" id="IPR016292">
    <property type="entry name" value="Epoxide_hydrolase"/>
</dbReference>
<dbReference type="InterPro" id="IPR029058">
    <property type="entry name" value="AB_hydrolase_fold"/>
</dbReference>
<accession>A0A2W1B693</accession>
<feature type="active site" description="Proton acceptor" evidence="7">
    <location>
        <position position="421"/>
    </location>
</feature>
<evidence type="ECO:0000256" key="7">
    <source>
        <dbReference type="PIRSR" id="PIRSR001112-1"/>
    </source>
</evidence>
<keyword evidence="8" id="KW-0732">Signal</keyword>
<dbReference type="PIRSF" id="PIRSF001112">
    <property type="entry name" value="Epoxide_hydrolase"/>
    <property type="match status" value="1"/>
</dbReference>
<dbReference type="GO" id="GO:0033961">
    <property type="term" value="F:cis-stilbene-oxide hydrolase activity"/>
    <property type="evidence" value="ECO:0007669"/>
    <property type="project" value="UniProtKB-UniRule"/>
</dbReference>
<feature type="active site" description="Nucleophile" evidence="7">
    <location>
        <position position="218"/>
    </location>
</feature>
<dbReference type="PROSITE" id="PS51257">
    <property type="entry name" value="PROKAR_LIPOPROTEIN"/>
    <property type="match status" value="1"/>
</dbReference>
<organism evidence="11 12">
    <name type="scientific">Helicoverpa armigera</name>
    <name type="common">Cotton bollworm</name>
    <name type="synonym">Heliothis armigera</name>
    <dbReference type="NCBI Taxonomy" id="29058"/>
    <lineage>
        <taxon>Eukaryota</taxon>
        <taxon>Metazoa</taxon>
        <taxon>Ecdysozoa</taxon>
        <taxon>Arthropoda</taxon>
        <taxon>Hexapoda</taxon>
        <taxon>Insecta</taxon>
        <taxon>Pterygota</taxon>
        <taxon>Neoptera</taxon>
        <taxon>Endopterygota</taxon>
        <taxon>Lepidoptera</taxon>
        <taxon>Glossata</taxon>
        <taxon>Ditrysia</taxon>
        <taxon>Noctuoidea</taxon>
        <taxon>Noctuidae</taxon>
        <taxon>Heliothinae</taxon>
        <taxon>Helicoverpa</taxon>
    </lineage>
</organism>
<dbReference type="OrthoDB" id="7130006at2759"/>
<dbReference type="EMBL" id="KZ150284">
    <property type="protein sequence ID" value="PZC71622.1"/>
    <property type="molecule type" value="Genomic_DNA"/>
</dbReference>
<name>A0A2W1B693_HELAM</name>
<dbReference type="GO" id="GO:0097176">
    <property type="term" value="P:epoxide metabolic process"/>
    <property type="evidence" value="ECO:0007669"/>
    <property type="project" value="TreeGrafter"/>
</dbReference>
<dbReference type="EMBL" id="KZ150418">
    <property type="protein sequence ID" value="PZC70943.1"/>
    <property type="molecule type" value="Genomic_DNA"/>
</dbReference>
<protein>
    <recommendedName>
        <fullName evidence="6">Epoxide hydrolase</fullName>
        <ecNumber evidence="6">3.3.2.9</ecNumber>
    </recommendedName>
</protein>
<reference evidence="11 12" key="1">
    <citation type="journal article" date="2017" name="BMC Biol.">
        <title>Genomic innovations, transcriptional plasticity and gene loss underlying the evolution and divergence of two highly polyphagous and invasive Helicoverpa pest species.</title>
        <authorList>
            <person name="Pearce S.L."/>
            <person name="Clarke D.F."/>
            <person name="East P.D."/>
            <person name="Elfekih S."/>
            <person name="Gordon K.H."/>
            <person name="Jermiin L.S."/>
            <person name="McGaughran A."/>
            <person name="Oakeshott J.G."/>
            <person name="Papanikolaou A."/>
            <person name="Perera O.P."/>
            <person name="Rane R.V."/>
            <person name="Richards S."/>
            <person name="Tay W.T."/>
            <person name="Walsh T.K."/>
            <person name="Anderson A."/>
            <person name="Anderson C.J."/>
            <person name="Asgari S."/>
            <person name="Board P.G."/>
            <person name="Bretschneider A."/>
            <person name="Campbell P.M."/>
            <person name="Chertemps T."/>
            <person name="Christeller J.T."/>
            <person name="Coppin C.W."/>
            <person name="Downes S.J."/>
            <person name="Duan G."/>
            <person name="Farnsworth C.A."/>
            <person name="Good R.T."/>
            <person name="Han L.B."/>
            <person name="Han Y.C."/>
            <person name="Hatje K."/>
            <person name="Horne I."/>
            <person name="Huang Y.P."/>
            <person name="Hughes D.S."/>
            <person name="Jacquin-Joly E."/>
            <person name="James W."/>
            <person name="Jhangiani S."/>
            <person name="Kollmar M."/>
            <person name="Kuwar S.S."/>
            <person name="Li S."/>
            <person name="Liu N.Y."/>
            <person name="Maibeche M.T."/>
            <person name="Miller J.R."/>
            <person name="Montagne N."/>
            <person name="Perry T."/>
            <person name="Qu J."/>
            <person name="Song S.V."/>
            <person name="Sutton G.G."/>
            <person name="Vogel H."/>
            <person name="Walenz B.P."/>
            <person name="Xu W."/>
            <person name="Zhang H.J."/>
            <person name="Zou Z."/>
            <person name="Batterham P."/>
            <person name="Edwards O.R."/>
            <person name="Feyereisen R."/>
            <person name="Gibbs R.A."/>
            <person name="Heckel D.G."/>
            <person name="McGrath A."/>
            <person name="Robin C."/>
            <person name="Scherer S.E."/>
            <person name="Worley K.C."/>
            <person name="Wu Y.D."/>
        </authorList>
    </citation>
    <scope>NUCLEOTIDE SEQUENCE [LARGE SCALE GENOMIC DNA]</scope>
    <source>
        <strain evidence="11">Harm_GR_Male_#8</strain>
        <tissue evidence="11">Whole organism</tissue>
    </source>
</reference>
<feature type="domain" description="Epoxide hydrolase N-terminal" evidence="9">
    <location>
        <begin position="43"/>
        <end position="152"/>
    </location>
</feature>
<evidence type="ECO:0000256" key="2">
    <source>
        <dbReference type="ARBA" id="ARBA00004111"/>
    </source>
</evidence>
<evidence type="ECO:0000256" key="4">
    <source>
        <dbReference type="ARBA" id="ARBA00022797"/>
    </source>
</evidence>
<evidence type="ECO:0000259" key="9">
    <source>
        <dbReference type="Pfam" id="PF06441"/>
    </source>
</evidence>
<feature type="chain" id="PRO_5038227692" description="Epoxide hydrolase" evidence="8">
    <location>
        <begin position="21"/>
        <end position="455"/>
    </location>
</feature>
<dbReference type="PANTHER" id="PTHR21661:SF35">
    <property type="entry name" value="EPOXIDE HYDROLASE"/>
    <property type="match status" value="1"/>
</dbReference>
<proteinExistence type="inferred from homology"/>